<feature type="transmembrane region" description="Helical" evidence="15">
    <location>
        <begin position="161"/>
        <end position="183"/>
    </location>
</feature>
<evidence type="ECO:0000313" key="16">
    <source>
        <dbReference type="EMBL" id="GFN81925.1"/>
    </source>
</evidence>
<evidence type="ECO:0000256" key="15">
    <source>
        <dbReference type="SAM" id="Phobius"/>
    </source>
</evidence>
<dbReference type="Pfam" id="PF00474">
    <property type="entry name" value="SSF"/>
    <property type="match status" value="1"/>
</dbReference>
<feature type="transmembrane region" description="Helical" evidence="15">
    <location>
        <begin position="430"/>
        <end position="450"/>
    </location>
</feature>
<feature type="transmembrane region" description="Helical" evidence="15">
    <location>
        <begin position="375"/>
        <end position="395"/>
    </location>
</feature>
<dbReference type="InterPro" id="IPR001734">
    <property type="entry name" value="Na/solute_symporter"/>
</dbReference>
<feature type="region of interest" description="Disordered" evidence="14">
    <location>
        <begin position="527"/>
        <end position="549"/>
    </location>
</feature>
<comment type="similarity">
    <text evidence="2 13">Belongs to the sodium:solute symporter (SSF) (TC 2.A.21) family.</text>
</comment>
<feature type="transmembrane region" description="Helical" evidence="15">
    <location>
        <begin position="470"/>
        <end position="490"/>
    </location>
</feature>
<keyword evidence="8" id="KW-0915">Sodium</keyword>
<dbReference type="GO" id="GO:0005307">
    <property type="term" value="F:choline:sodium symporter activity"/>
    <property type="evidence" value="ECO:0007669"/>
    <property type="project" value="TreeGrafter"/>
</dbReference>
<evidence type="ECO:0000256" key="7">
    <source>
        <dbReference type="ARBA" id="ARBA00022989"/>
    </source>
</evidence>
<evidence type="ECO:0000256" key="3">
    <source>
        <dbReference type="ARBA" id="ARBA00022448"/>
    </source>
</evidence>
<feature type="transmembrane region" description="Helical" evidence="15">
    <location>
        <begin position="122"/>
        <end position="149"/>
    </location>
</feature>
<keyword evidence="3" id="KW-0813">Transport</keyword>
<feature type="transmembrane region" description="Helical" evidence="15">
    <location>
        <begin position="47"/>
        <end position="67"/>
    </location>
</feature>
<keyword evidence="17" id="KW-1185">Reference proteome</keyword>
<evidence type="ECO:0000256" key="1">
    <source>
        <dbReference type="ARBA" id="ARBA00004141"/>
    </source>
</evidence>
<keyword evidence="9" id="KW-0406">Ion transport</keyword>
<evidence type="ECO:0000256" key="13">
    <source>
        <dbReference type="RuleBase" id="RU362091"/>
    </source>
</evidence>
<evidence type="ECO:0000313" key="17">
    <source>
        <dbReference type="Proteomes" id="UP000735302"/>
    </source>
</evidence>
<evidence type="ECO:0000256" key="11">
    <source>
        <dbReference type="ARBA" id="ARBA00023180"/>
    </source>
</evidence>
<sequence>MGVHVPGLISIIVFYLLILAIGLWAARKTGFKNKNLKIDDVMLANRSIGVFVGCFTMTATWVGGGYINGTTEVVAANGGLVWCQAPLGYALSLVFGGIFFVDKMRSSGFTTMLDPFHWKFGDLMNCLLYIPALTGDVFWSAAILAALGATLRVIMDLNLETAILISAAIACSYTLLGGLYSVAYTDVIQLICMFIGLWLCVPFSMTHDAVISITRNNSELWLGELTSDYAANYIDYGLLLIFGGIPWQVYWQRALSAKSVGVAQGLSFLGALGCLIMATPAILMGAVAASTDWNATSYGYEAIRPEDTTLILPLVMRYLCPEVVTFIGLGAVSAAVMSSTDSSVLSSSSMFSRNVFGVIYTRIFKKKPSDVSQVWVMRGAQLAITGLACFMAIQVDSIYDLWLLCSDFVYVILFPQLVCVMYLKKSNSYGSFVSFALGLLFRLLGGDNALGISPVIKYPWYDEQEEVQLFPFRTLSMIIAMFSLISVSYLTDYLFTNGVLPLECDFYGCFQHLRKDAPNQSNYVVSASPMEKDKNSSVIKRNTQEQTKL</sequence>
<keyword evidence="11" id="KW-0325">Glycoprotein</keyword>
<proteinExistence type="inferred from homology"/>
<feature type="transmembrane region" description="Helical" evidence="15">
    <location>
        <begin position="401"/>
        <end position="423"/>
    </location>
</feature>
<gene>
    <name evidence="16" type="ORF">PoB_000843100</name>
</gene>
<dbReference type="CDD" id="cd11474">
    <property type="entry name" value="SLC5sbd_CHT"/>
    <property type="match status" value="1"/>
</dbReference>
<evidence type="ECO:0000256" key="9">
    <source>
        <dbReference type="ARBA" id="ARBA00023065"/>
    </source>
</evidence>
<evidence type="ECO:0000256" key="2">
    <source>
        <dbReference type="ARBA" id="ARBA00006434"/>
    </source>
</evidence>
<dbReference type="PROSITE" id="PS50283">
    <property type="entry name" value="NA_SOLUT_SYMP_3"/>
    <property type="match status" value="1"/>
</dbReference>
<accession>A0AAV3YHS8</accession>
<dbReference type="PANTHER" id="PTHR45897:SF4">
    <property type="entry name" value="HIGH-AFFINITY CHOLINE TRANSPORTER 1"/>
    <property type="match status" value="1"/>
</dbReference>
<feature type="compositionally biased region" description="Polar residues" evidence="14">
    <location>
        <begin position="536"/>
        <end position="549"/>
    </location>
</feature>
<keyword evidence="10 15" id="KW-0472">Membrane</keyword>
<dbReference type="GO" id="GO:0008292">
    <property type="term" value="P:acetylcholine biosynthetic process"/>
    <property type="evidence" value="ECO:0007669"/>
    <property type="project" value="TreeGrafter"/>
</dbReference>
<keyword evidence="12" id="KW-0739">Sodium transport</keyword>
<evidence type="ECO:0000256" key="4">
    <source>
        <dbReference type="ARBA" id="ARBA00022692"/>
    </source>
</evidence>
<dbReference type="EMBL" id="BLXT01000975">
    <property type="protein sequence ID" value="GFN81925.1"/>
    <property type="molecule type" value="Genomic_DNA"/>
</dbReference>
<protein>
    <submittedName>
        <fullName evidence="16">High-affinity choline transporter 1-like</fullName>
    </submittedName>
</protein>
<feature type="transmembrane region" description="Helical" evidence="15">
    <location>
        <begin position="79"/>
        <end position="101"/>
    </location>
</feature>
<feature type="transmembrane region" description="Helical" evidence="15">
    <location>
        <begin position="6"/>
        <end position="26"/>
    </location>
</feature>
<name>A0AAV3YHS8_9GAST</name>
<evidence type="ECO:0000256" key="14">
    <source>
        <dbReference type="SAM" id="MobiDB-lite"/>
    </source>
</evidence>
<reference evidence="16 17" key="1">
    <citation type="journal article" date="2021" name="Elife">
        <title>Chloroplast acquisition without the gene transfer in kleptoplastic sea slugs, Plakobranchus ocellatus.</title>
        <authorList>
            <person name="Maeda T."/>
            <person name="Takahashi S."/>
            <person name="Yoshida T."/>
            <person name="Shimamura S."/>
            <person name="Takaki Y."/>
            <person name="Nagai Y."/>
            <person name="Toyoda A."/>
            <person name="Suzuki Y."/>
            <person name="Arimoto A."/>
            <person name="Ishii H."/>
            <person name="Satoh N."/>
            <person name="Nishiyama T."/>
            <person name="Hasebe M."/>
            <person name="Maruyama T."/>
            <person name="Minagawa J."/>
            <person name="Obokata J."/>
            <person name="Shigenobu S."/>
        </authorList>
    </citation>
    <scope>NUCLEOTIDE SEQUENCE [LARGE SCALE GENOMIC DNA]</scope>
</reference>
<dbReference type="Proteomes" id="UP000735302">
    <property type="component" value="Unassembled WGS sequence"/>
</dbReference>
<evidence type="ECO:0000256" key="8">
    <source>
        <dbReference type="ARBA" id="ARBA00023053"/>
    </source>
</evidence>
<keyword evidence="6" id="KW-0530">Neurotransmitter biosynthesis</keyword>
<evidence type="ECO:0000256" key="12">
    <source>
        <dbReference type="ARBA" id="ARBA00023201"/>
    </source>
</evidence>
<feature type="transmembrane region" description="Helical" evidence="15">
    <location>
        <begin position="190"/>
        <end position="213"/>
    </location>
</feature>
<keyword evidence="5" id="KW-0769">Symport</keyword>
<organism evidence="16 17">
    <name type="scientific">Plakobranchus ocellatus</name>
    <dbReference type="NCBI Taxonomy" id="259542"/>
    <lineage>
        <taxon>Eukaryota</taxon>
        <taxon>Metazoa</taxon>
        <taxon>Spiralia</taxon>
        <taxon>Lophotrochozoa</taxon>
        <taxon>Mollusca</taxon>
        <taxon>Gastropoda</taxon>
        <taxon>Heterobranchia</taxon>
        <taxon>Euthyneura</taxon>
        <taxon>Panpulmonata</taxon>
        <taxon>Sacoglossa</taxon>
        <taxon>Placobranchoidea</taxon>
        <taxon>Plakobranchidae</taxon>
        <taxon>Plakobranchus</taxon>
    </lineage>
</organism>
<keyword evidence="4 15" id="KW-0812">Transmembrane</keyword>
<comment type="subcellular location">
    <subcellularLocation>
        <location evidence="1">Membrane</location>
        <topology evidence="1">Multi-pass membrane protein</topology>
    </subcellularLocation>
</comment>
<dbReference type="AlphaFoldDB" id="A0AAV3YHS8"/>
<dbReference type="PANTHER" id="PTHR45897">
    <property type="entry name" value="HIGH-AFFINITY CHOLINE TRANSPORTER 1"/>
    <property type="match status" value="1"/>
</dbReference>
<dbReference type="Gene3D" id="1.20.1730.10">
    <property type="entry name" value="Sodium/glucose cotransporter"/>
    <property type="match status" value="1"/>
</dbReference>
<feature type="transmembrane region" description="Helical" evidence="15">
    <location>
        <begin position="263"/>
        <end position="290"/>
    </location>
</feature>
<dbReference type="FunFam" id="1.20.1730.10:FF:000008">
    <property type="entry name" value="High affinity choline transporter 1"/>
    <property type="match status" value="1"/>
</dbReference>
<evidence type="ECO:0000256" key="5">
    <source>
        <dbReference type="ARBA" id="ARBA00022847"/>
    </source>
</evidence>
<dbReference type="GO" id="GO:0005886">
    <property type="term" value="C:plasma membrane"/>
    <property type="evidence" value="ECO:0007669"/>
    <property type="project" value="TreeGrafter"/>
</dbReference>
<feature type="transmembrane region" description="Helical" evidence="15">
    <location>
        <begin position="233"/>
        <end position="251"/>
    </location>
</feature>
<dbReference type="InterPro" id="IPR052244">
    <property type="entry name" value="Choline_transporter"/>
</dbReference>
<comment type="caution">
    <text evidence="16">The sequence shown here is derived from an EMBL/GenBank/DDBJ whole genome shotgun (WGS) entry which is preliminary data.</text>
</comment>
<dbReference type="InterPro" id="IPR038377">
    <property type="entry name" value="Na/Glc_symporter_sf"/>
</dbReference>
<feature type="transmembrane region" description="Helical" evidence="15">
    <location>
        <begin position="310"/>
        <end position="336"/>
    </location>
</feature>
<evidence type="ECO:0000256" key="6">
    <source>
        <dbReference type="ARBA" id="ARBA00022979"/>
    </source>
</evidence>
<evidence type="ECO:0000256" key="10">
    <source>
        <dbReference type="ARBA" id="ARBA00023136"/>
    </source>
</evidence>
<keyword evidence="7 15" id="KW-1133">Transmembrane helix</keyword>